<dbReference type="Gene3D" id="3.40.50.150">
    <property type="entry name" value="Vaccinia Virus protein VP39"/>
    <property type="match status" value="1"/>
</dbReference>
<dbReference type="SUPFAM" id="SSF53335">
    <property type="entry name" value="S-adenosyl-L-methionine-dependent methyltransferases"/>
    <property type="match status" value="1"/>
</dbReference>
<sequence length="253" mass="27298">MLPQSVPPADTWRGPGVAAVRSASAARGRRDGVPLTARLPDSYFDRMYANSADPWQLATRWYEQRKYAITLSMLPQRRYQHAFEPGCSIGTLTALLAGRCDHVTAMDVAAAALEIADVRLRADGCSDSTRDRVTLSRGSLDDPWPPGPFDLLVLSEVAYYLEEELLAETLRRGCPRLTRGATVIAAHWRHAVADYPLTGDQANRVIAATPGLTSLGGYRDRDVVIEVFDTGSAASVAARDGVPGAVCGPSEEG</sequence>
<dbReference type="GO" id="GO:0009312">
    <property type="term" value="P:oligosaccharide biosynthetic process"/>
    <property type="evidence" value="ECO:0007669"/>
    <property type="project" value="InterPro"/>
</dbReference>
<evidence type="ECO:0000313" key="2">
    <source>
        <dbReference type="Proteomes" id="UP001141659"/>
    </source>
</evidence>
<dbReference type="GO" id="GO:0008757">
    <property type="term" value="F:S-adenosylmethionine-dependent methyltransferase activity"/>
    <property type="evidence" value="ECO:0007669"/>
    <property type="project" value="InterPro"/>
</dbReference>
<accession>A0AAW5T3W1</accession>
<gene>
    <name evidence="1" type="ORF">H5P34_15020</name>
</gene>
<keyword evidence="1" id="KW-0808">Transferase</keyword>
<comment type="caution">
    <text evidence="1">The sequence shown here is derived from an EMBL/GenBank/DDBJ whole genome shotgun (WGS) entry which is preliminary data.</text>
</comment>
<dbReference type="Pfam" id="PF05401">
    <property type="entry name" value="NodS"/>
    <property type="match status" value="1"/>
</dbReference>
<keyword evidence="1" id="KW-0489">Methyltransferase</keyword>
<protein>
    <submittedName>
        <fullName evidence="1">Methyltransferase domain-containing protein</fullName>
    </submittedName>
</protein>
<dbReference type="InterPro" id="IPR029063">
    <property type="entry name" value="SAM-dependent_MTases_sf"/>
</dbReference>
<dbReference type="Proteomes" id="UP001141659">
    <property type="component" value="Unassembled WGS sequence"/>
</dbReference>
<dbReference type="GO" id="GO:0032259">
    <property type="term" value="P:methylation"/>
    <property type="evidence" value="ECO:0007669"/>
    <property type="project" value="UniProtKB-KW"/>
</dbReference>
<dbReference type="InterPro" id="IPR008715">
    <property type="entry name" value="SAM-MeTfrase_NodS-like"/>
</dbReference>
<proteinExistence type="predicted"/>
<reference evidence="1" key="2">
    <citation type="journal article" date="2022" name="BMC Genomics">
        <title>Comparative genome analysis of mycobacteria focusing on tRNA and non-coding RNA.</title>
        <authorList>
            <person name="Behra P.R.K."/>
            <person name="Pettersson B.M.F."/>
            <person name="Ramesh M."/>
            <person name="Das S."/>
            <person name="Dasgupta S."/>
            <person name="Kirsebom L.A."/>
        </authorList>
    </citation>
    <scope>NUCLEOTIDE SEQUENCE</scope>
    <source>
        <strain evidence="1">DSM 44242</strain>
    </source>
</reference>
<dbReference type="CDD" id="cd02440">
    <property type="entry name" value="AdoMet_MTases"/>
    <property type="match status" value="1"/>
</dbReference>
<dbReference type="AlphaFoldDB" id="A0AAW5T3W1"/>
<name>A0AAW5T3W1_9MYCO</name>
<dbReference type="EMBL" id="JACKVC010000016">
    <property type="protein sequence ID" value="MCV7389367.1"/>
    <property type="molecule type" value="Genomic_DNA"/>
</dbReference>
<organism evidence="1 2">
    <name type="scientific">Mycolicibacterium porcinum</name>
    <dbReference type="NCBI Taxonomy" id="39693"/>
    <lineage>
        <taxon>Bacteria</taxon>
        <taxon>Bacillati</taxon>
        <taxon>Actinomycetota</taxon>
        <taxon>Actinomycetes</taxon>
        <taxon>Mycobacteriales</taxon>
        <taxon>Mycobacteriaceae</taxon>
        <taxon>Mycolicibacterium</taxon>
    </lineage>
</organism>
<reference evidence="1" key="1">
    <citation type="submission" date="2020-07" db="EMBL/GenBank/DDBJ databases">
        <authorList>
            <person name="Pettersson B.M.F."/>
            <person name="Behra P.R.K."/>
            <person name="Ramesh M."/>
            <person name="Das S."/>
            <person name="Dasgupta S."/>
            <person name="Kirsebom L.A."/>
        </authorList>
    </citation>
    <scope>NUCLEOTIDE SEQUENCE</scope>
    <source>
        <strain evidence="1">DSM 44242</strain>
    </source>
</reference>
<evidence type="ECO:0000313" key="1">
    <source>
        <dbReference type="EMBL" id="MCV7389367.1"/>
    </source>
</evidence>